<gene>
    <name evidence="6" type="ORF">MICPUCDRAFT_12116</name>
</gene>
<evidence type="ECO:0000259" key="5">
    <source>
        <dbReference type="PROSITE" id="PS50115"/>
    </source>
</evidence>
<keyword evidence="1" id="KW-0479">Metal-binding</keyword>
<dbReference type="GO" id="GO:0005096">
    <property type="term" value="F:GTPase activator activity"/>
    <property type="evidence" value="ECO:0007669"/>
    <property type="project" value="InterPro"/>
</dbReference>
<dbReference type="PANTHER" id="PTHR23180">
    <property type="entry name" value="CENTAURIN/ARF"/>
    <property type="match status" value="1"/>
</dbReference>
<dbReference type="AlphaFoldDB" id="C1MQB9"/>
<evidence type="ECO:0000256" key="1">
    <source>
        <dbReference type="ARBA" id="ARBA00022723"/>
    </source>
</evidence>
<keyword evidence="2 4" id="KW-0863">Zinc-finger</keyword>
<dbReference type="STRING" id="564608.C1MQB9"/>
<dbReference type="InterPro" id="IPR045258">
    <property type="entry name" value="ACAP1/2/3-like"/>
</dbReference>
<dbReference type="OMA" id="VHISFFR"/>
<keyword evidence="3" id="KW-0862">Zinc</keyword>
<dbReference type="Gene3D" id="1.10.220.150">
    <property type="entry name" value="Arf GTPase activating protein"/>
    <property type="match status" value="1"/>
</dbReference>
<dbReference type="PRINTS" id="PR00405">
    <property type="entry name" value="REVINTRACTNG"/>
</dbReference>
<accession>C1MQB9</accession>
<dbReference type="InterPro" id="IPR037278">
    <property type="entry name" value="ARFGAP/RecO"/>
</dbReference>
<proteinExistence type="predicted"/>
<dbReference type="InterPro" id="IPR001164">
    <property type="entry name" value="ArfGAP_dom"/>
</dbReference>
<dbReference type="PANTHER" id="PTHR23180:SF160">
    <property type="entry name" value="ADP-RIBOSYLATION FACTOR GTPASE-ACTIVATING PROTEIN EFFECTOR PROTEIN 1"/>
    <property type="match status" value="1"/>
</dbReference>
<evidence type="ECO:0000256" key="2">
    <source>
        <dbReference type="ARBA" id="ARBA00022771"/>
    </source>
</evidence>
<reference evidence="6 7" key="1">
    <citation type="journal article" date="2009" name="Science">
        <title>Green evolution and dynamic adaptations revealed by genomes of the marine picoeukaryotes Micromonas.</title>
        <authorList>
            <person name="Worden A.Z."/>
            <person name="Lee J.H."/>
            <person name="Mock T."/>
            <person name="Rouze P."/>
            <person name="Simmons M.P."/>
            <person name="Aerts A.L."/>
            <person name="Allen A.E."/>
            <person name="Cuvelier M.L."/>
            <person name="Derelle E."/>
            <person name="Everett M.V."/>
            <person name="Foulon E."/>
            <person name="Grimwood J."/>
            <person name="Gundlach H."/>
            <person name="Henrissat B."/>
            <person name="Napoli C."/>
            <person name="McDonald S.M."/>
            <person name="Parker M.S."/>
            <person name="Rombauts S."/>
            <person name="Salamov A."/>
            <person name="Von Dassow P."/>
            <person name="Badger J.H."/>
            <person name="Coutinho P.M."/>
            <person name="Demir E."/>
            <person name="Dubchak I."/>
            <person name="Gentemann C."/>
            <person name="Eikrem W."/>
            <person name="Gready J.E."/>
            <person name="John U."/>
            <person name="Lanier W."/>
            <person name="Lindquist E.A."/>
            <person name="Lucas S."/>
            <person name="Mayer K.F."/>
            <person name="Moreau H."/>
            <person name="Not F."/>
            <person name="Otillar R."/>
            <person name="Panaud O."/>
            <person name="Pangilinan J."/>
            <person name="Paulsen I."/>
            <person name="Piegu B."/>
            <person name="Poliakov A."/>
            <person name="Robbens S."/>
            <person name="Schmutz J."/>
            <person name="Toulza E."/>
            <person name="Wyss T."/>
            <person name="Zelensky A."/>
            <person name="Zhou K."/>
            <person name="Armbrust E.V."/>
            <person name="Bhattacharya D."/>
            <person name="Goodenough U.W."/>
            <person name="Van de Peer Y."/>
            <person name="Grigoriev I.V."/>
        </authorList>
    </citation>
    <scope>NUCLEOTIDE SEQUENCE [LARGE SCALE GENOMIC DNA]</scope>
    <source>
        <strain evidence="6 7">CCMP1545</strain>
    </source>
</reference>
<dbReference type="SUPFAM" id="SSF57863">
    <property type="entry name" value="ArfGap/RecO-like zinc finger"/>
    <property type="match status" value="1"/>
</dbReference>
<dbReference type="InterPro" id="IPR038508">
    <property type="entry name" value="ArfGAP_dom_sf"/>
</dbReference>
<evidence type="ECO:0000256" key="4">
    <source>
        <dbReference type="PROSITE-ProRule" id="PRU00288"/>
    </source>
</evidence>
<evidence type="ECO:0000313" key="7">
    <source>
        <dbReference type="Proteomes" id="UP000001876"/>
    </source>
</evidence>
<dbReference type="PROSITE" id="PS50115">
    <property type="entry name" value="ARFGAP"/>
    <property type="match status" value="1"/>
</dbReference>
<dbReference type="RefSeq" id="XP_003058101.1">
    <property type="nucleotide sequence ID" value="XM_003058055.1"/>
</dbReference>
<name>C1MQB9_MICPC</name>
<protein>
    <submittedName>
        <fullName evidence="6">Predicted protein</fullName>
    </submittedName>
</protein>
<evidence type="ECO:0000256" key="3">
    <source>
        <dbReference type="ARBA" id="ARBA00022833"/>
    </source>
</evidence>
<feature type="domain" description="Arf-GAP" evidence="5">
    <location>
        <begin position="1"/>
        <end position="55"/>
    </location>
</feature>
<dbReference type="GeneID" id="9683539"/>
<dbReference type="Proteomes" id="UP000001876">
    <property type="component" value="Unassembled WGS sequence"/>
</dbReference>
<dbReference type="EMBL" id="GG663738">
    <property type="protein sequence ID" value="EEH58052.1"/>
    <property type="molecule type" value="Genomic_DNA"/>
</dbReference>
<organism evidence="7">
    <name type="scientific">Micromonas pusilla (strain CCMP1545)</name>
    <name type="common">Picoplanktonic green alga</name>
    <dbReference type="NCBI Taxonomy" id="564608"/>
    <lineage>
        <taxon>Eukaryota</taxon>
        <taxon>Viridiplantae</taxon>
        <taxon>Chlorophyta</taxon>
        <taxon>Mamiellophyceae</taxon>
        <taxon>Mamiellales</taxon>
        <taxon>Mamiellaceae</taxon>
        <taxon>Micromonas</taxon>
    </lineage>
</organism>
<dbReference type="OrthoDB" id="194358at2759"/>
<sequence length="55" mass="5712">ETLASIPGNSRCADCGAADPDWASLNLCVVVCHDCAGVHRHLGAHVSKVRSLALD</sequence>
<dbReference type="Pfam" id="PF01412">
    <property type="entry name" value="ArfGap"/>
    <property type="match status" value="1"/>
</dbReference>
<dbReference type="eggNOG" id="KOG0521">
    <property type="taxonomic scope" value="Eukaryota"/>
</dbReference>
<feature type="non-terminal residue" evidence="6">
    <location>
        <position position="1"/>
    </location>
</feature>
<dbReference type="GO" id="GO:0008270">
    <property type="term" value="F:zinc ion binding"/>
    <property type="evidence" value="ECO:0007669"/>
    <property type="project" value="UniProtKB-KW"/>
</dbReference>
<evidence type="ECO:0000313" key="6">
    <source>
        <dbReference type="EMBL" id="EEH58052.1"/>
    </source>
</evidence>
<feature type="non-terminal residue" evidence="6">
    <location>
        <position position="55"/>
    </location>
</feature>
<keyword evidence="7" id="KW-1185">Reference proteome</keyword>
<dbReference type="KEGG" id="mpp:MICPUCDRAFT_12116"/>